<organism evidence="2 3">
    <name type="scientific">Plectosphaerella cucumerina</name>
    <dbReference type="NCBI Taxonomy" id="40658"/>
    <lineage>
        <taxon>Eukaryota</taxon>
        <taxon>Fungi</taxon>
        <taxon>Dikarya</taxon>
        <taxon>Ascomycota</taxon>
        <taxon>Pezizomycotina</taxon>
        <taxon>Sordariomycetes</taxon>
        <taxon>Hypocreomycetidae</taxon>
        <taxon>Glomerellales</taxon>
        <taxon>Plectosphaerellaceae</taxon>
        <taxon>Plectosphaerella</taxon>
    </lineage>
</organism>
<dbReference type="Proteomes" id="UP000813385">
    <property type="component" value="Unassembled WGS sequence"/>
</dbReference>
<dbReference type="SUPFAM" id="SSF53448">
    <property type="entry name" value="Nucleotide-diphospho-sugar transferases"/>
    <property type="match status" value="1"/>
</dbReference>
<sequence>MAASAQQRPTLVEMATSKRARLLVAFTLFCALAFVVFYHADDLNNLRGVTIPAAPLPLPVDAVTPALRDDIDWTRFAYAQYVTNSVYLCNSVMFFAKLFQLGSKADRVMMYPSTMLPDPEATEGTTADSKLIIKARDQYGVKLSPVKVQHKSGHDATWADSFTKLLAFNQTQYDRVLSMDSDSTILQNMDELFLLPKVPFAAPRAYWLYPDEKILSSQIMLVTPSGEEFARVQAKVDAAGSNDYDMEIVNQLYRDSALIIPHRPYNLLTGEFKGSDHKYYLGSETETWDPLYIYNEAKFVHFSDWPIPKPWIAASEAAMQKNEPACAEKDGQKDCTSRQLWNSFYTEFRERRKKVCNTKV</sequence>
<dbReference type="AlphaFoldDB" id="A0A8K0X5H3"/>
<dbReference type="Gene3D" id="3.90.550.10">
    <property type="entry name" value="Spore Coat Polysaccharide Biosynthesis Protein SpsA, Chain A"/>
    <property type="match status" value="1"/>
</dbReference>
<keyword evidence="1" id="KW-0472">Membrane</keyword>
<dbReference type="EMBL" id="JAGPXD010000002">
    <property type="protein sequence ID" value="KAH7367842.1"/>
    <property type="molecule type" value="Genomic_DNA"/>
</dbReference>
<keyword evidence="1" id="KW-1133">Transmembrane helix</keyword>
<evidence type="ECO:0000313" key="3">
    <source>
        <dbReference type="Proteomes" id="UP000813385"/>
    </source>
</evidence>
<feature type="transmembrane region" description="Helical" evidence="1">
    <location>
        <begin position="20"/>
        <end position="40"/>
    </location>
</feature>
<evidence type="ECO:0000256" key="1">
    <source>
        <dbReference type="SAM" id="Phobius"/>
    </source>
</evidence>
<reference evidence="2" key="1">
    <citation type="journal article" date="2021" name="Nat. Commun.">
        <title>Genetic determinants of endophytism in the Arabidopsis root mycobiome.</title>
        <authorList>
            <person name="Mesny F."/>
            <person name="Miyauchi S."/>
            <person name="Thiergart T."/>
            <person name="Pickel B."/>
            <person name="Atanasova L."/>
            <person name="Karlsson M."/>
            <person name="Huettel B."/>
            <person name="Barry K.W."/>
            <person name="Haridas S."/>
            <person name="Chen C."/>
            <person name="Bauer D."/>
            <person name="Andreopoulos W."/>
            <person name="Pangilinan J."/>
            <person name="LaButti K."/>
            <person name="Riley R."/>
            <person name="Lipzen A."/>
            <person name="Clum A."/>
            <person name="Drula E."/>
            <person name="Henrissat B."/>
            <person name="Kohler A."/>
            <person name="Grigoriev I.V."/>
            <person name="Martin F.M."/>
            <person name="Hacquard S."/>
        </authorList>
    </citation>
    <scope>NUCLEOTIDE SEQUENCE</scope>
    <source>
        <strain evidence="2">MPI-CAGE-AT-0016</strain>
    </source>
</reference>
<comment type="caution">
    <text evidence="2">The sequence shown here is derived from an EMBL/GenBank/DDBJ whole genome shotgun (WGS) entry which is preliminary data.</text>
</comment>
<keyword evidence="1" id="KW-0812">Transmembrane</keyword>
<accession>A0A8K0X5H3</accession>
<dbReference type="OrthoDB" id="2014201at2759"/>
<dbReference type="PANTHER" id="PTHR11183">
    <property type="entry name" value="GLYCOGENIN SUBFAMILY MEMBER"/>
    <property type="match status" value="1"/>
</dbReference>
<proteinExistence type="predicted"/>
<evidence type="ECO:0000313" key="2">
    <source>
        <dbReference type="EMBL" id="KAH7367842.1"/>
    </source>
</evidence>
<protein>
    <submittedName>
        <fullName evidence="2">Glucose N-acetyltransferase</fullName>
    </submittedName>
</protein>
<dbReference type="InterPro" id="IPR050587">
    <property type="entry name" value="GNT1/Glycosyltrans_8"/>
</dbReference>
<keyword evidence="3" id="KW-1185">Reference proteome</keyword>
<gene>
    <name evidence="2" type="ORF">B0T11DRAFT_326077</name>
</gene>
<name>A0A8K0X5H3_9PEZI</name>
<dbReference type="InterPro" id="IPR029044">
    <property type="entry name" value="Nucleotide-diphossugar_trans"/>
</dbReference>